<dbReference type="AlphaFoldDB" id="A0A6A4VSQ9"/>
<protein>
    <submittedName>
        <fullName evidence="1">Protein transport protein Sec24B</fullName>
    </submittedName>
</protein>
<dbReference type="EMBL" id="VIIS01001589">
    <property type="protein sequence ID" value="KAF0295989.1"/>
    <property type="molecule type" value="Genomic_DNA"/>
</dbReference>
<name>A0A6A4VSQ9_AMPAM</name>
<organism evidence="1 2">
    <name type="scientific">Amphibalanus amphitrite</name>
    <name type="common">Striped barnacle</name>
    <name type="synonym">Balanus amphitrite</name>
    <dbReference type="NCBI Taxonomy" id="1232801"/>
    <lineage>
        <taxon>Eukaryota</taxon>
        <taxon>Metazoa</taxon>
        <taxon>Ecdysozoa</taxon>
        <taxon>Arthropoda</taxon>
        <taxon>Crustacea</taxon>
        <taxon>Multicrustacea</taxon>
        <taxon>Cirripedia</taxon>
        <taxon>Thoracica</taxon>
        <taxon>Thoracicalcarea</taxon>
        <taxon>Balanomorpha</taxon>
        <taxon>Balanoidea</taxon>
        <taxon>Balanidae</taxon>
        <taxon>Amphibalaninae</taxon>
        <taxon>Amphibalanus</taxon>
    </lineage>
</organism>
<dbReference type="Gene3D" id="3.40.20.10">
    <property type="entry name" value="Severin"/>
    <property type="match status" value="1"/>
</dbReference>
<evidence type="ECO:0000313" key="1">
    <source>
        <dbReference type="EMBL" id="KAF0295989.1"/>
    </source>
</evidence>
<sequence>MDCLDVIYIMVGSRANQAYLQAALGVNMAAELPAEMSELPELQTDESRRLRSFITFLQATRSFCAALHIFR</sequence>
<dbReference type="OrthoDB" id="49016at2759"/>
<dbReference type="InterPro" id="IPR029006">
    <property type="entry name" value="ADF-H/Gelsolin-like_dom_sf"/>
</dbReference>
<evidence type="ECO:0000313" key="2">
    <source>
        <dbReference type="Proteomes" id="UP000440578"/>
    </source>
</evidence>
<comment type="caution">
    <text evidence="1">The sequence shown here is derived from an EMBL/GenBank/DDBJ whole genome shotgun (WGS) entry which is preliminary data.</text>
</comment>
<gene>
    <name evidence="1" type="primary">SEC24B_0</name>
    <name evidence="1" type="ORF">FJT64_006543</name>
</gene>
<keyword evidence="2" id="KW-1185">Reference proteome</keyword>
<proteinExistence type="predicted"/>
<accession>A0A6A4VSQ9</accession>
<reference evidence="1 2" key="1">
    <citation type="submission" date="2019-07" db="EMBL/GenBank/DDBJ databases">
        <title>Draft genome assembly of a fouling barnacle, Amphibalanus amphitrite (Darwin, 1854): The first reference genome for Thecostraca.</title>
        <authorList>
            <person name="Kim W."/>
        </authorList>
    </citation>
    <scope>NUCLEOTIDE SEQUENCE [LARGE SCALE GENOMIC DNA]</scope>
    <source>
        <strain evidence="1">SNU_AA5</strain>
        <tissue evidence="1">Soma without cirri and trophi</tissue>
    </source>
</reference>
<dbReference type="InterPro" id="IPR036180">
    <property type="entry name" value="Gelsolin-like_dom_sf"/>
</dbReference>
<dbReference type="Proteomes" id="UP000440578">
    <property type="component" value="Unassembled WGS sequence"/>
</dbReference>
<dbReference type="SUPFAM" id="SSF82754">
    <property type="entry name" value="C-terminal, gelsolin-like domain of Sec23/24"/>
    <property type="match status" value="1"/>
</dbReference>